<dbReference type="PANTHER" id="PTHR13748:SF62">
    <property type="entry name" value="COBW DOMAIN-CONTAINING PROTEIN"/>
    <property type="match status" value="1"/>
</dbReference>
<comment type="function">
    <text evidence="5">Zinc chaperone that directly transfers zinc cofactor to target proteins, thereby activating them. Zinc is transferred from the CXCC motif in the GTPase domain to the zinc binding site in target proteins in a process requiring GTP hydrolysis.</text>
</comment>
<dbReference type="Pfam" id="PF07683">
    <property type="entry name" value="CobW_C"/>
    <property type="match status" value="1"/>
</dbReference>
<evidence type="ECO:0000256" key="4">
    <source>
        <dbReference type="ARBA" id="ARBA00034320"/>
    </source>
</evidence>
<reference evidence="9" key="1">
    <citation type="submission" date="2016-10" db="EMBL/GenBank/DDBJ databases">
        <authorList>
            <person name="Varghese N."/>
            <person name="Submissions S."/>
        </authorList>
    </citation>
    <scope>NUCLEOTIDE SEQUENCE [LARGE SCALE GENOMIC DNA]</scope>
    <source>
        <strain evidence="9">CGMCC 1.6494</strain>
    </source>
</reference>
<keyword evidence="9" id="KW-1185">Reference proteome</keyword>
<dbReference type="SUPFAM" id="SSF52540">
    <property type="entry name" value="P-loop containing nucleoside triphosphate hydrolases"/>
    <property type="match status" value="1"/>
</dbReference>
<evidence type="ECO:0000313" key="9">
    <source>
        <dbReference type="Proteomes" id="UP000199677"/>
    </source>
</evidence>
<proteinExistence type="inferred from homology"/>
<dbReference type="GO" id="GO:0005737">
    <property type="term" value="C:cytoplasm"/>
    <property type="evidence" value="ECO:0007669"/>
    <property type="project" value="TreeGrafter"/>
</dbReference>
<dbReference type="InterPro" id="IPR051316">
    <property type="entry name" value="Zinc-reg_GTPase_activator"/>
</dbReference>
<feature type="domain" description="CobW C-terminal" evidence="7">
    <location>
        <begin position="219"/>
        <end position="306"/>
    </location>
</feature>
<dbReference type="OrthoDB" id="9808822at2"/>
<keyword evidence="2" id="KW-0378">Hydrolase</keyword>
<comment type="similarity">
    <text evidence="4">Belongs to the SIMIBI class G3E GTPase family. ZNG1 subfamily.</text>
</comment>
<keyword evidence="1" id="KW-0547">Nucleotide-binding</keyword>
<dbReference type="STRING" id="416873.SAMN04487951_1109"/>
<keyword evidence="3" id="KW-0143">Chaperone</keyword>
<dbReference type="InterPro" id="IPR003495">
    <property type="entry name" value="CobW/HypB/UreG_nucleotide-bd"/>
</dbReference>
<gene>
    <name evidence="8" type="ORF">SAMN04487951_1109</name>
</gene>
<dbReference type="PANTHER" id="PTHR13748">
    <property type="entry name" value="COBW-RELATED"/>
    <property type="match status" value="1"/>
</dbReference>
<evidence type="ECO:0000256" key="1">
    <source>
        <dbReference type="ARBA" id="ARBA00022741"/>
    </source>
</evidence>
<evidence type="ECO:0000313" key="8">
    <source>
        <dbReference type="EMBL" id="SDN93830.1"/>
    </source>
</evidence>
<dbReference type="Gene3D" id="3.40.50.300">
    <property type="entry name" value="P-loop containing nucleotide triphosphate hydrolases"/>
    <property type="match status" value="1"/>
</dbReference>
<evidence type="ECO:0000256" key="2">
    <source>
        <dbReference type="ARBA" id="ARBA00022801"/>
    </source>
</evidence>
<dbReference type="InterPro" id="IPR027417">
    <property type="entry name" value="P-loop_NTPase"/>
</dbReference>
<accession>A0A1H0FGR7</accession>
<organism evidence="8 9">
    <name type="scientific">Vreelandella arcis</name>
    <dbReference type="NCBI Taxonomy" id="416873"/>
    <lineage>
        <taxon>Bacteria</taxon>
        <taxon>Pseudomonadati</taxon>
        <taxon>Pseudomonadota</taxon>
        <taxon>Gammaproteobacteria</taxon>
        <taxon>Oceanospirillales</taxon>
        <taxon>Halomonadaceae</taxon>
        <taxon>Vreelandella</taxon>
    </lineage>
</organism>
<dbReference type="SMART" id="SM00833">
    <property type="entry name" value="CobW_C"/>
    <property type="match status" value="1"/>
</dbReference>
<dbReference type="GO" id="GO:0000166">
    <property type="term" value="F:nucleotide binding"/>
    <property type="evidence" value="ECO:0007669"/>
    <property type="project" value="UniProtKB-KW"/>
</dbReference>
<dbReference type="RefSeq" id="WP_089706928.1">
    <property type="nucleotide sequence ID" value="NZ_FNII01000010.1"/>
</dbReference>
<protein>
    <submittedName>
        <fullName evidence="8">GTPase, G3E family</fullName>
    </submittedName>
</protein>
<dbReference type="EMBL" id="FNII01000010">
    <property type="protein sequence ID" value="SDN93830.1"/>
    <property type="molecule type" value="Genomic_DNA"/>
</dbReference>
<dbReference type="GO" id="GO:0016787">
    <property type="term" value="F:hydrolase activity"/>
    <property type="evidence" value="ECO:0007669"/>
    <property type="project" value="UniProtKB-KW"/>
</dbReference>
<dbReference type="Gene3D" id="3.30.1220.10">
    <property type="entry name" value="CobW-like, C-terminal domain"/>
    <property type="match status" value="1"/>
</dbReference>
<dbReference type="Pfam" id="PF02492">
    <property type="entry name" value="cobW"/>
    <property type="match status" value="1"/>
</dbReference>
<dbReference type="InterPro" id="IPR036627">
    <property type="entry name" value="CobW-likC_sf"/>
</dbReference>
<evidence type="ECO:0000256" key="5">
    <source>
        <dbReference type="ARBA" id="ARBA00045658"/>
    </source>
</evidence>
<comment type="catalytic activity">
    <reaction evidence="6">
        <text>GTP + H2O = GDP + phosphate + H(+)</text>
        <dbReference type="Rhea" id="RHEA:19669"/>
        <dbReference type="ChEBI" id="CHEBI:15377"/>
        <dbReference type="ChEBI" id="CHEBI:15378"/>
        <dbReference type="ChEBI" id="CHEBI:37565"/>
        <dbReference type="ChEBI" id="CHEBI:43474"/>
        <dbReference type="ChEBI" id="CHEBI:58189"/>
    </reaction>
    <physiologicalReaction direction="left-to-right" evidence="6">
        <dbReference type="Rhea" id="RHEA:19670"/>
    </physiologicalReaction>
</comment>
<dbReference type="SUPFAM" id="SSF90002">
    <property type="entry name" value="Hypothetical protein YjiA, C-terminal domain"/>
    <property type="match status" value="1"/>
</dbReference>
<evidence type="ECO:0000256" key="3">
    <source>
        <dbReference type="ARBA" id="ARBA00023186"/>
    </source>
</evidence>
<dbReference type="InterPro" id="IPR011629">
    <property type="entry name" value="CobW-like_C"/>
</dbReference>
<name>A0A1H0FGR7_9GAMM</name>
<sequence length="314" mass="33770">MTRSDAAKAPLTVIGGFLGAGKTTYLNALIREGIPENSLIVINDFGDINIDAELIDYRDDRMIQLTNGCICCTLGGTLAEQLAKAMRLKASPEAVLIETSGVADPARIADIARLSHRLMLKEVVCLVDGGQIDTHRRDPLTGDTWRAQVQSATRILVNRLSAANDADTLLSELRRLNVTAAIHDIGRLACSATDERSTEAPAVVRARALSHDATSSRGWQSASLAMPAAVKLERLHELLTDYGDVLLRAKGFVCCRDRQSRLLLQFSGGRLSSQPAPLRAGRCQLVCIGRAGERFEELISALSRLGQGEATGAA</sequence>
<evidence type="ECO:0000256" key="6">
    <source>
        <dbReference type="ARBA" id="ARBA00049117"/>
    </source>
</evidence>
<dbReference type="Proteomes" id="UP000199677">
    <property type="component" value="Unassembled WGS sequence"/>
</dbReference>
<evidence type="ECO:0000259" key="7">
    <source>
        <dbReference type="SMART" id="SM00833"/>
    </source>
</evidence>
<dbReference type="CDD" id="cd03112">
    <property type="entry name" value="CobW-like"/>
    <property type="match status" value="1"/>
</dbReference>
<dbReference type="AlphaFoldDB" id="A0A1H0FGR7"/>